<keyword evidence="3" id="KW-1185">Reference proteome</keyword>
<dbReference type="Proteomes" id="UP000596123">
    <property type="component" value="Segment"/>
</dbReference>
<dbReference type="EMBL" id="MW366843">
    <property type="protein sequence ID" value="QQO90428.1"/>
    <property type="molecule type" value="Genomic_DNA"/>
</dbReference>
<feature type="region of interest" description="Disordered" evidence="1">
    <location>
        <begin position="138"/>
        <end position="158"/>
    </location>
</feature>
<evidence type="ECO:0000313" key="2">
    <source>
        <dbReference type="EMBL" id="QQO90428.1"/>
    </source>
</evidence>
<evidence type="ECO:0000256" key="1">
    <source>
        <dbReference type="SAM" id="MobiDB-lite"/>
    </source>
</evidence>
<name>A0A7T8EPS1_9CAUD</name>
<gene>
    <name evidence="2" type="ORF">pEaSNUABM5_00286</name>
</gene>
<reference evidence="2 3" key="1">
    <citation type="submission" date="2020-12" db="EMBL/GenBank/DDBJ databases">
        <title>Complete genome sequence of Erwinia phage pEa_SNUABM_5.</title>
        <authorList>
            <person name="Kim S.G."/>
            <person name="Lee S.B."/>
            <person name="Kwon J."/>
            <person name="Park S.C."/>
        </authorList>
    </citation>
    <scope>NUCLEOTIDE SEQUENCE [LARGE SCALE GENOMIC DNA]</scope>
</reference>
<proteinExistence type="predicted"/>
<evidence type="ECO:0000313" key="3">
    <source>
        <dbReference type="Proteomes" id="UP000596123"/>
    </source>
</evidence>
<accession>A0A7T8EPS1</accession>
<protein>
    <submittedName>
        <fullName evidence="2">Uncharacterized protein</fullName>
    </submittedName>
</protein>
<organism evidence="2 3">
    <name type="scientific">Erwinia phage pEa_SNUABM_5</name>
    <dbReference type="NCBI Taxonomy" id="2797313"/>
    <lineage>
        <taxon>Viruses</taxon>
        <taxon>Duplodnaviria</taxon>
        <taxon>Heunggongvirae</taxon>
        <taxon>Uroviricota</taxon>
        <taxon>Caudoviricetes</taxon>
        <taxon>Rivsvirus</taxon>
        <taxon>Rivsvirus SNUABM5</taxon>
    </lineage>
</organism>
<sequence>MPAKTPFSPQQYADHQAEQRELREEWLARKVQDVNEILYNMAGGKSQKTMLNQRNEMDPDYIDYIVNRSDDPDYKHINKDTILIFIDLGTSLVCDDNLLTDFAQLFIDVGWGPNTSAHIRAGYEFDVWLALEPVVEADDMDDFPDPDNQEDDDEEEDE</sequence>